<evidence type="ECO:0000313" key="1">
    <source>
        <dbReference type="EMBL" id="GFR20995.1"/>
    </source>
</evidence>
<evidence type="ECO:0000313" key="2">
    <source>
        <dbReference type="Proteomes" id="UP000887116"/>
    </source>
</evidence>
<keyword evidence="2" id="KW-1185">Reference proteome</keyword>
<reference evidence="1" key="1">
    <citation type="submission" date="2020-07" db="EMBL/GenBank/DDBJ databases">
        <title>Multicomponent nature underlies the extraordinary mechanical properties of spider dragline silk.</title>
        <authorList>
            <person name="Kono N."/>
            <person name="Nakamura H."/>
            <person name="Mori M."/>
            <person name="Yoshida Y."/>
            <person name="Ohtoshi R."/>
            <person name="Malay A.D."/>
            <person name="Moran D.A.P."/>
            <person name="Tomita M."/>
            <person name="Numata K."/>
            <person name="Arakawa K."/>
        </authorList>
    </citation>
    <scope>NUCLEOTIDE SEQUENCE</scope>
</reference>
<proteinExistence type="predicted"/>
<organism evidence="1 2">
    <name type="scientific">Trichonephila clavata</name>
    <name type="common">Joro spider</name>
    <name type="synonym">Nephila clavata</name>
    <dbReference type="NCBI Taxonomy" id="2740835"/>
    <lineage>
        <taxon>Eukaryota</taxon>
        <taxon>Metazoa</taxon>
        <taxon>Ecdysozoa</taxon>
        <taxon>Arthropoda</taxon>
        <taxon>Chelicerata</taxon>
        <taxon>Arachnida</taxon>
        <taxon>Araneae</taxon>
        <taxon>Araneomorphae</taxon>
        <taxon>Entelegynae</taxon>
        <taxon>Araneoidea</taxon>
        <taxon>Nephilidae</taxon>
        <taxon>Trichonephila</taxon>
    </lineage>
</organism>
<protein>
    <submittedName>
        <fullName evidence="1">Uncharacterized protein</fullName>
    </submittedName>
</protein>
<gene>
    <name evidence="1" type="ORF">TNCT_198031</name>
</gene>
<dbReference type="Proteomes" id="UP000887116">
    <property type="component" value="Unassembled WGS sequence"/>
</dbReference>
<sequence length="82" mass="9775">SSSLIDLDYITQRKECTRTHRRMEQVFWMLEFPISVDKRCLYGVNLLPNSSISPNSHPRGLQNIKEENLTTETMNCRWKRNF</sequence>
<dbReference type="EMBL" id="BMAO01037892">
    <property type="protein sequence ID" value="GFR20995.1"/>
    <property type="molecule type" value="Genomic_DNA"/>
</dbReference>
<dbReference type="AlphaFoldDB" id="A0A8X6LT29"/>
<name>A0A8X6LT29_TRICU</name>
<feature type="non-terminal residue" evidence="1">
    <location>
        <position position="1"/>
    </location>
</feature>
<accession>A0A8X6LT29</accession>
<comment type="caution">
    <text evidence="1">The sequence shown here is derived from an EMBL/GenBank/DDBJ whole genome shotgun (WGS) entry which is preliminary data.</text>
</comment>